<evidence type="ECO:0000256" key="2">
    <source>
        <dbReference type="ARBA" id="ARBA00023157"/>
    </source>
</evidence>
<evidence type="ECO:0000313" key="6">
    <source>
        <dbReference type="EMBL" id="KAK9758079.1"/>
    </source>
</evidence>
<dbReference type="InterPro" id="IPR035513">
    <property type="entry name" value="Invertase/methylesterase_inhib"/>
</dbReference>
<evidence type="ECO:0000313" key="7">
    <source>
        <dbReference type="Proteomes" id="UP001443914"/>
    </source>
</evidence>
<dbReference type="PANTHER" id="PTHR35357">
    <property type="entry name" value="OS02G0537100 PROTEIN"/>
    <property type="match status" value="1"/>
</dbReference>
<accession>A0AAW1N8W5</accession>
<dbReference type="Proteomes" id="UP001443914">
    <property type="component" value="Unassembled WGS sequence"/>
</dbReference>
<gene>
    <name evidence="6" type="ORF">RND81_01G205200</name>
</gene>
<dbReference type="EMBL" id="JBDFQZ010000001">
    <property type="protein sequence ID" value="KAK9758079.1"/>
    <property type="molecule type" value="Genomic_DNA"/>
</dbReference>
<evidence type="ECO:0000256" key="1">
    <source>
        <dbReference type="ARBA" id="ARBA00022729"/>
    </source>
</evidence>
<keyword evidence="1 4" id="KW-0732">Signal</keyword>
<name>A0AAW1N8W5_SAPOF</name>
<organism evidence="6 7">
    <name type="scientific">Saponaria officinalis</name>
    <name type="common">Common soapwort</name>
    <name type="synonym">Lychnis saponaria</name>
    <dbReference type="NCBI Taxonomy" id="3572"/>
    <lineage>
        <taxon>Eukaryota</taxon>
        <taxon>Viridiplantae</taxon>
        <taxon>Streptophyta</taxon>
        <taxon>Embryophyta</taxon>
        <taxon>Tracheophyta</taxon>
        <taxon>Spermatophyta</taxon>
        <taxon>Magnoliopsida</taxon>
        <taxon>eudicotyledons</taxon>
        <taxon>Gunneridae</taxon>
        <taxon>Pentapetalae</taxon>
        <taxon>Caryophyllales</taxon>
        <taxon>Caryophyllaceae</taxon>
        <taxon>Caryophylleae</taxon>
        <taxon>Saponaria</taxon>
    </lineage>
</organism>
<comment type="caution">
    <text evidence="6">The sequence shown here is derived from an EMBL/GenBank/DDBJ whole genome shotgun (WGS) entry which is preliminary data.</text>
</comment>
<feature type="domain" description="Pectinesterase inhibitor" evidence="5">
    <location>
        <begin position="20"/>
        <end position="174"/>
    </location>
</feature>
<feature type="signal peptide" evidence="4">
    <location>
        <begin position="1"/>
        <end position="22"/>
    </location>
</feature>
<feature type="chain" id="PRO_5043934725" description="Pectinesterase inhibitor domain-containing protein" evidence="4">
    <location>
        <begin position="23"/>
        <end position="182"/>
    </location>
</feature>
<dbReference type="GO" id="GO:0004857">
    <property type="term" value="F:enzyme inhibitor activity"/>
    <property type="evidence" value="ECO:0007669"/>
    <property type="project" value="InterPro"/>
</dbReference>
<dbReference type="InterPro" id="IPR006501">
    <property type="entry name" value="Pectinesterase_inhib_dom"/>
</dbReference>
<comment type="similarity">
    <text evidence="3">Belongs to the PMEI family.</text>
</comment>
<dbReference type="Pfam" id="PF04043">
    <property type="entry name" value="PMEI"/>
    <property type="match status" value="1"/>
</dbReference>
<proteinExistence type="inferred from homology"/>
<sequence>MHYTFVSALIFFFFISTNNVSASLVRATCKHLSKTDRQNINYDFCVSKLESDSRSSSSTAKQLGEISFQLTISKAEEVLSTMDRVLKQPSIDLHVEDSLKVCWDFYVTIPVDLREGLAALKGYDYRKADTTVSSVVKKASTCGTVIKDDSRGVVSVVKEQTGEFGKLSAISLGFTKLLRVVN</sequence>
<keyword evidence="7" id="KW-1185">Reference proteome</keyword>
<evidence type="ECO:0000259" key="5">
    <source>
        <dbReference type="SMART" id="SM00856"/>
    </source>
</evidence>
<dbReference type="NCBIfam" id="TIGR01614">
    <property type="entry name" value="PME_inhib"/>
    <property type="match status" value="1"/>
</dbReference>
<evidence type="ECO:0000256" key="3">
    <source>
        <dbReference type="ARBA" id="ARBA00038471"/>
    </source>
</evidence>
<dbReference type="SMART" id="SM00856">
    <property type="entry name" value="PMEI"/>
    <property type="match status" value="1"/>
</dbReference>
<evidence type="ECO:0000256" key="4">
    <source>
        <dbReference type="SAM" id="SignalP"/>
    </source>
</evidence>
<dbReference type="PANTHER" id="PTHR35357:SF17">
    <property type="entry name" value="PECTINESTERASE INHIBITOR 12"/>
    <property type="match status" value="1"/>
</dbReference>
<dbReference type="SUPFAM" id="SSF101148">
    <property type="entry name" value="Plant invertase/pectin methylesterase inhibitor"/>
    <property type="match status" value="1"/>
</dbReference>
<reference evidence="6" key="1">
    <citation type="submission" date="2024-03" db="EMBL/GenBank/DDBJ databases">
        <title>WGS assembly of Saponaria officinalis var. Norfolk2.</title>
        <authorList>
            <person name="Jenkins J."/>
            <person name="Shu S."/>
            <person name="Grimwood J."/>
            <person name="Barry K."/>
            <person name="Goodstein D."/>
            <person name="Schmutz J."/>
            <person name="Leebens-Mack J."/>
            <person name="Osbourn A."/>
        </authorList>
    </citation>
    <scope>NUCLEOTIDE SEQUENCE [LARGE SCALE GENOMIC DNA]</scope>
    <source>
        <strain evidence="6">JIC</strain>
    </source>
</reference>
<dbReference type="Gene3D" id="1.20.140.40">
    <property type="entry name" value="Invertase/pectin methylesterase inhibitor family protein"/>
    <property type="match status" value="1"/>
</dbReference>
<protein>
    <recommendedName>
        <fullName evidence="5">Pectinesterase inhibitor domain-containing protein</fullName>
    </recommendedName>
</protein>
<dbReference type="AlphaFoldDB" id="A0AAW1N8W5"/>
<keyword evidence="2" id="KW-1015">Disulfide bond</keyword>